<proteinExistence type="predicted"/>
<organism evidence="1 2">
    <name type="scientific">Methylovulum psychrotolerans</name>
    <dbReference type="NCBI Taxonomy" id="1704499"/>
    <lineage>
        <taxon>Bacteria</taxon>
        <taxon>Pseudomonadati</taxon>
        <taxon>Pseudomonadota</taxon>
        <taxon>Gammaproteobacteria</taxon>
        <taxon>Methylococcales</taxon>
        <taxon>Methylococcaceae</taxon>
        <taxon>Methylovulum</taxon>
    </lineage>
</organism>
<gene>
    <name evidence="1" type="ORF">CEK71_02905</name>
</gene>
<dbReference type="AlphaFoldDB" id="A0A1Z4BUW9"/>
<reference evidence="1 2" key="1">
    <citation type="submission" date="2017-06" db="EMBL/GenBank/DDBJ databases">
        <title>Genome Sequencing of the methanotroph Methylovulum psychrotolerants str. HV10-M2 isolated from a high-altitude environment.</title>
        <authorList>
            <person name="Mateos-Rivera A."/>
        </authorList>
    </citation>
    <scope>NUCLEOTIDE SEQUENCE [LARGE SCALE GENOMIC DNA]</scope>
    <source>
        <strain evidence="1 2">HV10_M2</strain>
    </source>
</reference>
<keyword evidence="2" id="KW-1185">Reference proteome</keyword>
<sequence length="122" mass="13964">MAMINYDPHDSDYVEILAALPSNHLLALLQEVFRLRDYKLAHTEFEVRRWFVVEHSGILDRNTGYLKAEYLLDPEYLALPLTVFTNETEFLQNGICIECGLDLTCSEKLALCPFCGTVTECT</sequence>
<protein>
    <submittedName>
        <fullName evidence="1">Uncharacterized protein</fullName>
    </submittedName>
</protein>
<accession>A0A1Z4BUW9</accession>
<evidence type="ECO:0000313" key="2">
    <source>
        <dbReference type="Proteomes" id="UP000197019"/>
    </source>
</evidence>
<dbReference type="KEGG" id="mpsy:CEK71_02905"/>
<evidence type="ECO:0000313" key="1">
    <source>
        <dbReference type="EMBL" id="ASF45097.1"/>
    </source>
</evidence>
<dbReference type="Proteomes" id="UP000197019">
    <property type="component" value="Chromosome"/>
</dbReference>
<name>A0A1Z4BUW9_9GAMM</name>
<dbReference type="RefSeq" id="WP_088617980.1">
    <property type="nucleotide sequence ID" value="NZ_CP022129.1"/>
</dbReference>
<dbReference type="EMBL" id="CP022129">
    <property type="protein sequence ID" value="ASF45097.1"/>
    <property type="molecule type" value="Genomic_DNA"/>
</dbReference>